<keyword evidence="3" id="KW-1185">Reference proteome</keyword>
<feature type="compositionally biased region" description="Basic residues" evidence="1">
    <location>
        <begin position="40"/>
        <end position="53"/>
    </location>
</feature>
<proteinExistence type="predicted"/>
<sequence length="354" mass="40186">FDAGESIRPRKVSVPREKGVKYRSRKRPAVVALSGSVRSRGQRRGRRGRHRLAAPRTMDPGQRNPTHLRHRRLNGHSLGARTRCPNSRATGCLRNSNIAKSTRYVQTWTRSNWSARRKISPSPIVSRFKVTSRDRIFTSKFTDIAGTARSASPRRRARRRALPPHAESYAEINTPTRAAPPPDHLLVGGGARMSSTENIGRIPRSQPSTPTAGRGRVGGEHEKASRPLFMGSCPRGNFKRSRHQEYCSLARPPRPRTLVDYCVLTTMSSSKCVTRTRRHKRMKLCTLRHMHSAQGEILHESYDVLIEFNNQYETSSDLLKPIEPAGLLSKIIHGDQRRLTPSREYRRWCSKLII</sequence>
<dbReference type="Proteomes" id="UP000479000">
    <property type="component" value="Unassembled WGS sequence"/>
</dbReference>
<feature type="non-terminal residue" evidence="2">
    <location>
        <position position="1"/>
    </location>
</feature>
<feature type="region of interest" description="Disordered" evidence="1">
    <location>
        <begin position="194"/>
        <end position="233"/>
    </location>
</feature>
<reference evidence="2 3" key="1">
    <citation type="submission" date="2020-02" db="EMBL/GenBank/DDBJ databases">
        <authorList>
            <person name="Ferguson B K."/>
        </authorList>
    </citation>
    <scope>NUCLEOTIDE SEQUENCE [LARGE SCALE GENOMIC DNA]</scope>
</reference>
<evidence type="ECO:0000313" key="3">
    <source>
        <dbReference type="Proteomes" id="UP000479000"/>
    </source>
</evidence>
<evidence type="ECO:0000256" key="1">
    <source>
        <dbReference type="SAM" id="MobiDB-lite"/>
    </source>
</evidence>
<feature type="region of interest" description="Disordered" evidence="1">
    <location>
        <begin position="147"/>
        <end position="168"/>
    </location>
</feature>
<protein>
    <submittedName>
        <fullName evidence="2">Uncharacterized protein</fullName>
    </submittedName>
</protein>
<gene>
    <name evidence="2" type="ORF">NTEN_LOCUS19241</name>
</gene>
<feature type="compositionally biased region" description="Basic residues" evidence="1">
    <location>
        <begin position="152"/>
        <end position="162"/>
    </location>
</feature>
<dbReference type="EMBL" id="CADCXU010028222">
    <property type="protein sequence ID" value="CAB0014834.1"/>
    <property type="molecule type" value="Genomic_DNA"/>
</dbReference>
<evidence type="ECO:0000313" key="2">
    <source>
        <dbReference type="EMBL" id="CAB0014834.1"/>
    </source>
</evidence>
<accession>A0A6H5HAA2</accession>
<feature type="region of interest" description="Disordered" evidence="1">
    <location>
        <begin position="1"/>
        <end position="69"/>
    </location>
</feature>
<organism evidence="2 3">
    <name type="scientific">Nesidiocoris tenuis</name>
    <dbReference type="NCBI Taxonomy" id="355587"/>
    <lineage>
        <taxon>Eukaryota</taxon>
        <taxon>Metazoa</taxon>
        <taxon>Ecdysozoa</taxon>
        <taxon>Arthropoda</taxon>
        <taxon>Hexapoda</taxon>
        <taxon>Insecta</taxon>
        <taxon>Pterygota</taxon>
        <taxon>Neoptera</taxon>
        <taxon>Paraneoptera</taxon>
        <taxon>Hemiptera</taxon>
        <taxon>Heteroptera</taxon>
        <taxon>Panheteroptera</taxon>
        <taxon>Cimicomorpha</taxon>
        <taxon>Miridae</taxon>
        <taxon>Dicyphina</taxon>
        <taxon>Nesidiocoris</taxon>
    </lineage>
</organism>
<feature type="compositionally biased region" description="Basic and acidic residues" evidence="1">
    <location>
        <begin position="1"/>
        <end position="20"/>
    </location>
</feature>
<name>A0A6H5HAA2_9HEMI</name>
<dbReference type="AlphaFoldDB" id="A0A6H5HAA2"/>